<dbReference type="Proteomes" id="UP000298327">
    <property type="component" value="Unassembled WGS sequence"/>
</dbReference>
<keyword evidence="4" id="KW-1185">Reference proteome</keyword>
<dbReference type="OrthoDB" id="2990288at2759"/>
<sequence>MLRAMAPKGPPADAIPLSTRARTKEPEDAKSMLVEIDGQISAYRGKLYDLTVKRNTLLPITQLPPEILSQIFRICTDMADSNAWEQGEGSSVAELSYIISGCSSHRHEHSRMALNLSHVCHTWRAIARNDALLWTHLPTYSEELCKRMLVRSKKAPLTVRSFVDRDIAALRLALSDVSRIKLLHLSRGSSPNVPRNLFDFLMIPAPALEKLLLFNTAPYTGPAAAMETMPTNIFGGVVPRLSELVIYEGPQLSWTSPLLKSPVLTKLQVGGMINWRSAPLEELLKLLDSMPQLEILSLSHSIPLHVPLPGRFVKMPRLRKISLSDSHDRCLSLLECLSLSPTTAVDIRSSLANVPSIRTNLVSTFQQTKQFFKGVKAVAFDIPTQRVFSKIQLRCWTTDIPDGDVWDPTNCSSLKIQFNFAWPRGAELDPVVIALDACSIVSFTAIDTIAIGVHESAPADLCRNLFHRFIDARTVCLSGSTLNTMLNTLLNTYAPTPVPEGEGTPQRVAFPNVRTLILDTARIRTADLDRLKSYFAARTELTLLKLKMCMVRKSLVKKLEELVPEVVWDGRRVDRQNLLHPSFGVLDGDVSVDEDGDNTVLLPTHASTLGGYDDEP</sequence>
<gene>
    <name evidence="3" type="ORF">EVG20_g3129</name>
</gene>
<dbReference type="EMBL" id="SEOQ01000135">
    <property type="protein sequence ID" value="TFY69525.1"/>
    <property type="molecule type" value="Genomic_DNA"/>
</dbReference>
<name>A0A4Y9Z4C0_9AGAM</name>
<reference evidence="3 4" key="1">
    <citation type="submission" date="2019-02" db="EMBL/GenBank/DDBJ databases">
        <title>Genome sequencing of the rare red list fungi Dentipellis fragilis.</title>
        <authorList>
            <person name="Buettner E."/>
            <person name="Kellner H."/>
        </authorList>
    </citation>
    <scope>NUCLEOTIDE SEQUENCE [LARGE SCALE GENOMIC DNA]</scope>
    <source>
        <strain evidence="3 4">DSM 105465</strain>
    </source>
</reference>
<protein>
    <recommendedName>
        <fullName evidence="2">F-box domain-containing protein</fullName>
    </recommendedName>
</protein>
<evidence type="ECO:0000256" key="1">
    <source>
        <dbReference type="SAM" id="MobiDB-lite"/>
    </source>
</evidence>
<dbReference type="Gene3D" id="1.20.1280.50">
    <property type="match status" value="1"/>
</dbReference>
<comment type="caution">
    <text evidence="3">The sequence shown here is derived from an EMBL/GenBank/DDBJ whole genome shotgun (WGS) entry which is preliminary data.</text>
</comment>
<accession>A0A4Y9Z4C0</accession>
<evidence type="ECO:0000313" key="4">
    <source>
        <dbReference type="Proteomes" id="UP000298327"/>
    </source>
</evidence>
<proteinExistence type="predicted"/>
<organism evidence="3 4">
    <name type="scientific">Dentipellis fragilis</name>
    <dbReference type="NCBI Taxonomy" id="205917"/>
    <lineage>
        <taxon>Eukaryota</taxon>
        <taxon>Fungi</taxon>
        <taxon>Dikarya</taxon>
        <taxon>Basidiomycota</taxon>
        <taxon>Agaricomycotina</taxon>
        <taxon>Agaricomycetes</taxon>
        <taxon>Russulales</taxon>
        <taxon>Hericiaceae</taxon>
        <taxon>Dentipellis</taxon>
    </lineage>
</organism>
<dbReference type="Pfam" id="PF12937">
    <property type="entry name" value="F-box-like"/>
    <property type="match status" value="1"/>
</dbReference>
<dbReference type="STRING" id="205917.A0A4Y9Z4C0"/>
<dbReference type="InterPro" id="IPR032675">
    <property type="entry name" value="LRR_dom_sf"/>
</dbReference>
<dbReference type="InterPro" id="IPR001810">
    <property type="entry name" value="F-box_dom"/>
</dbReference>
<dbReference type="Gene3D" id="3.80.10.10">
    <property type="entry name" value="Ribonuclease Inhibitor"/>
    <property type="match status" value="1"/>
</dbReference>
<dbReference type="SUPFAM" id="SSF52047">
    <property type="entry name" value="RNI-like"/>
    <property type="match status" value="1"/>
</dbReference>
<feature type="domain" description="F-box" evidence="2">
    <location>
        <begin position="61"/>
        <end position="137"/>
    </location>
</feature>
<evidence type="ECO:0000313" key="3">
    <source>
        <dbReference type="EMBL" id="TFY69525.1"/>
    </source>
</evidence>
<feature type="region of interest" description="Disordered" evidence="1">
    <location>
        <begin position="1"/>
        <end position="26"/>
    </location>
</feature>
<evidence type="ECO:0000259" key="2">
    <source>
        <dbReference type="Pfam" id="PF12937"/>
    </source>
</evidence>
<dbReference type="AlphaFoldDB" id="A0A4Y9Z4C0"/>